<dbReference type="InterPro" id="IPR032801">
    <property type="entry name" value="PXL2A/B/C"/>
</dbReference>
<evidence type="ECO:0000313" key="2">
    <source>
        <dbReference type="EMBL" id="MBA2881517.1"/>
    </source>
</evidence>
<dbReference type="Proteomes" id="UP000525298">
    <property type="component" value="Unassembled WGS sequence"/>
</dbReference>
<organism evidence="2 3">
    <name type="scientific">Desulfosalsimonas propionicica</name>
    <dbReference type="NCBI Taxonomy" id="332175"/>
    <lineage>
        <taxon>Bacteria</taxon>
        <taxon>Pseudomonadati</taxon>
        <taxon>Thermodesulfobacteriota</taxon>
        <taxon>Desulfobacteria</taxon>
        <taxon>Desulfobacterales</taxon>
        <taxon>Desulfosalsimonadaceae</taxon>
        <taxon>Desulfosalsimonas</taxon>
    </lineage>
</organism>
<reference evidence="2 3" key="1">
    <citation type="submission" date="2020-07" db="EMBL/GenBank/DDBJ databases">
        <title>Genomic Encyclopedia of Type Strains, Phase IV (KMG-IV): sequencing the most valuable type-strain genomes for metagenomic binning, comparative biology and taxonomic classification.</title>
        <authorList>
            <person name="Goeker M."/>
        </authorList>
    </citation>
    <scope>NUCLEOTIDE SEQUENCE [LARGE SCALE GENOMIC DNA]</scope>
    <source>
        <strain evidence="2 3">DSM 17721</strain>
    </source>
</reference>
<comment type="caution">
    <text evidence="2">The sequence shown here is derived from an EMBL/GenBank/DDBJ whole genome shotgun (WGS) entry which is preliminary data.</text>
</comment>
<dbReference type="AlphaFoldDB" id="A0A7W0C9E0"/>
<proteinExistence type="predicted"/>
<accession>A0A7W0C9E0</accession>
<feature type="region of interest" description="Disordered" evidence="1">
    <location>
        <begin position="87"/>
        <end position="107"/>
    </location>
</feature>
<dbReference type="EMBL" id="JACDUS010000004">
    <property type="protein sequence ID" value="MBA2881517.1"/>
    <property type="molecule type" value="Genomic_DNA"/>
</dbReference>
<name>A0A7W0C9E0_9BACT</name>
<sequence>MYVSRDLAAYKAFELIRGFWRSVGPASLYRGIYAMKKGFRQGSTAGDPWQQGGIFLIGPGDNLFFGHRDRFAGDLADLNQVLAAFRQKHSPDPGTSGPIINPGGRTN</sequence>
<evidence type="ECO:0000313" key="3">
    <source>
        <dbReference type="Proteomes" id="UP000525298"/>
    </source>
</evidence>
<evidence type="ECO:0000256" key="1">
    <source>
        <dbReference type="SAM" id="MobiDB-lite"/>
    </source>
</evidence>
<keyword evidence="3" id="KW-1185">Reference proteome</keyword>
<gene>
    <name evidence="2" type="ORF">HNR65_001844</name>
</gene>
<protein>
    <submittedName>
        <fullName evidence="2">Uncharacterized protein</fullName>
    </submittedName>
</protein>
<dbReference type="Pfam" id="PF13911">
    <property type="entry name" value="AhpC-TSA_2"/>
    <property type="match status" value="1"/>
</dbReference>